<dbReference type="SUPFAM" id="SSF88697">
    <property type="entry name" value="PUA domain-like"/>
    <property type="match status" value="1"/>
</dbReference>
<protein>
    <submittedName>
        <fullName evidence="2">ASCH domain-containing protein</fullName>
    </submittedName>
</protein>
<reference evidence="2" key="1">
    <citation type="submission" date="2020-10" db="EMBL/GenBank/DDBJ databases">
        <authorList>
            <person name="Gilroy R."/>
        </authorList>
    </citation>
    <scope>NUCLEOTIDE SEQUENCE</scope>
    <source>
        <strain evidence="2">CHK193-30670</strain>
    </source>
</reference>
<organism evidence="2 3">
    <name type="scientific">Candidatus Aphodocola excrementigallinarum</name>
    <dbReference type="NCBI Taxonomy" id="2840670"/>
    <lineage>
        <taxon>Bacteria</taxon>
        <taxon>Bacillati</taxon>
        <taxon>Bacillota</taxon>
        <taxon>Bacilli</taxon>
        <taxon>Candidatus Aphodocola</taxon>
    </lineage>
</organism>
<feature type="domain" description="ASCH" evidence="1">
    <location>
        <begin position="4"/>
        <end position="80"/>
    </location>
</feature>
<dbReference type="InterPro" id="IPR015947">
    <property type="entry name" value="PUA-like_sf"/>
</dbReference>
<name>A0A9D1LI19_9FIRM</name>
<dbReference type="Proteomes" id="UP000824074">
    <property type="component" value="Unassembled WGS sequence"/>
</dbReference>
<reference evidence="2" key="2">
    <citation type="journal article" date="2021" name="PeerJ">
        <title>Extensive microbial diversity within the chicken gut microbiome revealed by metagenomics and culture.</title>
        <authorList>
            <person name="Gilroy R."/>
            <person name="Ravi A."/>
            <person name="Getino M."/>
            <person name="Pursley I."/>
            <person name="Horton D.L."/>
            <person name="Alikhan N.F."/>
            <person name="Baker D."/>
            <person name="Gharbi K."/>
            <person name="Hall N."/>
            <person name="Watson M."/>
            <person name="Adriaenssens E.M."/>
            <person name="Foster-Nyarko E."/>
            <person name="Jarju S."/>
            <person name="Secka A."/>
            <person name="Antonio M."/>
            <person name="Oren A."/>
            <person name="Chaudhuri R.R."/>
            <person name="La Ragione R."/>
            <person name="Hildebrand F."/>
            <person name="Pallen M.J."/>
        </authorList>
    </citation>
    <scope>NUCLEOTIDE SEQUENCE</scope>
    <source>
        <strain evidence="2">CHK193-30670</strain>
    </source>
</reference>
<gene>
    <name evidence="2" type="ORF">IAB68_03435</name>
</gene>
<dbReference type="Gene3D" id="2.30.130.30">
    <property type="entry name" value="Hypothetical protein"/>
    <property type="match status" value="1"/>
</dbReference>
<evidence type="ECO:0000259" key="1">
    <source>
        <dbReference type="Pfam" id="PF04266"/>
    </source>
</evidence>
<accession>A0A9D1LI19</accession>
<dbReference type="CDD" id="cd06554">
    <property type="entry name" value="ASCH_ASC-1_like"/>
    <property type="match status" value="1"/>
</dbReference>
<evidence type="ECO:0000313" key="3">
    <source>
        <dbReference type="Proteomes" id="UP000824074"/>
    </source>
</evidence>
<proteinExistence type="predicted"/>
<dbReference type="AlphaFoldDB" id="A0A9D1LI19"/>
<evidence type="ECO:0000313" key="2">
    <source>
        <dbReference type="EMBL" id="HIU40330.1"/>
    </source>
</evidence>
<sequence length="134" mass="15668">MKVLSIKETFASLISLGIKKIETRSWKTNYKGEIYIHASLTKSKMDDKRKDALLKLLPNNYEFKQGYIICKGYLKDCILMDDEFLENIKNDKTQVLCGHYEKGRYAWIIDDVKLLDKKIPVKGKLGIWNFNQES</sequence>
<comment type="caution">
    <text evidence="2">The sequence shown here is derived from an EMBL/GenBank/DDBJ whole genome shotgun (WGS) entry which is preliminary data.</text>
</comment>
<dbReference type="Pfam" id="PF04266">
    <property type="entry name" value="ASCH"/>
    <property type="match status" value="1"/>
</dbReference>
<dbReference type="EMBL" id="DVMT01000033">
    <property type="protein sequence ID" value="HIU40330.1"/>
    <property type="molecule type" value="Genomic_DNA"/>
</dbReference>
<dbReference type="InterPro" id="IPR007374">
    <property type="entry name" value="ASCH_domain"/>
</dbReference>